<keyword evidence="2" id="KW-1185">Reference proteome</keyword>
<accession>A0AAP0QZW7</accession>
<dbReference type="AlphaFoldDB" id="A0AAP0QZW7"/>
<dbReference type="EMBL" id="JBBPBK010000037">
    <property type="protein sequence ID" value="KAK9266982.1"/>
    <property type="molecule type" value="Genomic_DNA"/>
</dbReference>
<dbReference type="Pfam" id="PF03754">
    <property type="entry name" value="At2g31720-like"/>
    <property type="match status" value="1"/>
</dbReference>
<proteinExistence type="predicted"/>
<evidence type="ECO:0000313" key="2">
    <source>
        <dbReference type="Proteomes" id="UP001415857"/>
    </source>
</evidence>
<protein>
    <submittedName>
        <fullName evidence="1">Uncharacterized protein</fullName>
    </submittedName>
</protein>
<gene>
    <name evidence="1" type="ORF">L1049_003429</name>
</gene>
<dbReference type="Proteomes" id="UP001415857">
    <property type="component" value="Unassembled WGS sequence"/>
</dbReference>
<sequence length="56" mass="6609">MPLTQIRTEFLTDEEKDVLTSKKGKKRREEIEVRLIDTSLVEQRICLRRWGYGEGG</sequence>
<comment type="caution">
    <text evidence="1">The sequence shown here is derived from an EMBL/GenBank/DDBJ whole genome shotgun (WGS) entry which is preliminary data.</text>
</comment>
<reference evidence="1 2" key="1">
    <citation type="journal article" date="2024" name="Plant J.">
        <title>Genome sequences and population genomics reveal climatic adaptation and genomic divergence between two closely related sweetgum species.</title>
        <authorList>
            <person name="Xu W.Q."/>
            <person name="Ren C.Q."/>
            <person name="Zhang X.Y."/>
            <person name="Comes H.P."/>
            <person name="Liu X.H."/>
            <person name="Li Y.G."/>
            <person name="Kettle C.J."/>
            <person name="Jalonen R."/>
            <person name="Gaisberger H."/>
            <person name="Ma Y.Z."/>
            <person name="Qiu Y.X."/>
        </authorList>
    </citation>
    <scope>NUCLEOTIDE SEQUENCE [LARGE SCALE GENOMIC DNA]</scope>
    <source>
        <strain evidence="1">Hangzhou</strain>
    </source>
</reference>
<dbReference type="InterPro" id="IPR005508">
    <property type="entry name" value="At2g31720-like"/>
</dbReference>
<evidence type="ECO:0000313" key="1">
    <source>
        <dbReference type="EMBL" id="KAK9266982.1"/>
    </source>
</evidence>
<organism evidence="1 2">
    <name type="scientific">Liquidambar formosana</name>
    <name type="common">Formosan gum</name>
    <dbReference type="NCBI Taxonomy" id="63359"/>
    <lineage>
        <taxon>Eukaryota</taxon>
        <taxon>Viridiplantae</taxon>
        <taxon>Streptophyta</taxon>
        <taxon>Embryophyta</taxon>
        <taxon>Tracheophyta</taxon>
        <taxon>Spermatophyta</taxon>
        <taxon>Magnoliopsida</taxon>
        <taxon>eudicotyledons</taxon>
        <taxon>Gunneridae</taxon>
        <taxon>Pentapetalae</taxon>
        <taxon>Saxifragales</taxon>
        <taxon>Altingiaceae</taxon>
        <taxon>Liquidambar</taxon>
    </lineage>
</organism>
<dbReference type="GO" id="GO:0003677">
    <property type="term" value="F:DNA binding"/>
    <property type="evidence" value="ECO:0007669"/>
    <property type="project" value="InterPro"/>
</dbReference>
<name>A0AAP0QZW7_LIQFO</name>